<organism evidence="3 4">
    <name type="scientific">Streptomyces sviceus (strain ATCC 29083 / DSM 924 / JCM 4929 / NBRC 13980 / NCIMB 11184 / NRRL 5439 / UC 5370)</name>
    <dbReference type="NCBI Taxonomy" id="463191"/>
    <lineage>
        <taxon>Bacteria</taxon>
        <taxon>Bacillati</taxon>
        <taxon>Actinomycetota</taxon>
        <taxon>Actinomycetes</taxon>
        <taxon>Kitasatosporales</taxon>
        <taxon>Streptomycetaceae</taxon>
        <taxon>Streptomyces</taxon>
    </lineage>
</organism>
<evidence type="ECO:0000313" key="4">
    <source>
        <dbReference type="Proteomes" id="UP000002785"/>
    </source>
</evidence>
<dbReference type="InterPro" id="IPR000073">
    <property type="entry name" value="AB_hydrolase_1"/>
</dbReference>
<dbReference type="SUPFAM" id="SSF53474">
    <property type="entry name" value="alpha/beta-Hydrolases"/>
    <property type="match status" value="1"/>
</dbReference>
<dbReference type="PRINTS" id="PR00111">
    <property type="entry name" value="ABHYDROLASE"/>
</dbReference>
<dbReference type="AlphaFoldDB" id="B5I117"/>
<dbReference type="GO" id="GO:0016787">
    <property type="term" value="F:hydrolase activity"/>
    <property type="evidence" value="ECO:0007669"/>
    <property type="project" value="UniProtKB-KW"/>
</dbReference>
<evidence type="ECO:0000256" key="1">
    <source>
        <dbReference type="ARBA" id="ARBA00022801"/>
    </source>
</evidence>
<dbReference type="eggNOG" id="COG2267">
    <property type="taxonomic scope" value="Bacteria"/>
</dbReference>
<keyword evidence="4" id="KW-1185">Reference proteome</keyword>
<name>B5I117_STRX2</name>
<sequence length="287" mass="31019">MSNKRKDDTLGVMTTAATASDLRFFTSTDGDLAYRDTGTGDLVVLVHPGYVDHRVFDHQVPALVSAGYRVIAPDVRGHGFSANASRPFRWADDLGDLLRHLDAGPAVLVGLCMGAAVATDTALEHPGLVRALAVCGGGTSAFEYTDPWTVERAAESARMLAAGDVTDWIEAFAKNVAGPHRTVDDVDPEVVRHVREMATHTISKHTLGETNWHVPLDDPWSRVPKIDVPVLAVHGALDAADGIDMPERLVRTVQDGRSVTIADAGHFPNMEKPEEFNAIVLDFLRSL</sequence>
<evidence type="ECO:0000259" key="2">
    <source>
        <dbReference type="Pfam" id="PF00561"/>
    </source>
</evidence>
<keyword evidence="1 3" id="KW-0378">Hydrolase</keyword>
<dbReference type="InterPro" id="IPR000639">
    <property type="entry name" value="Epox_hydrolase-like"/>
</dbReference>
<dbReference type="EMBL" id="CM000951">
    <property type="protein sequence ID" value="EDY58772.2"/>
    <property type="molecule type" value="Genomic_DNA"/>
</dbReference>
<evidence type="ECO:0000313" key="3">
    <source>
        <dbReference type="EMBL" id="EDY58772.2"/>
    </source>
</evidence>
<dbReference type="Proteomes" id="UP000002785">
    <property type="component" value="Chromosome"/>
</dbReference>
<dbReference type="PRINTS" id="PR00412">
    <property type="entry name" value="EPOXHYDRLASE"/>
</dbReference>
<dbReference type="GO" id="GO:0016020">
    <property type="term" value="C:membrane"/>
    <property type="evidence" value="ECO:0007669"/>
    <property type="project" value="TreeGrafter"/>
</dbReference>
<gene>
    <name evidence="3" type="ORF">SSEG_05262</name>
</gene>
<protein>
    <submittedName>
        <fullName evidence="3">2-hydroxy-6-oxo-6-phenylhexa-2,4-dienoate hydrolase</fullName>
    </submittedName>
</protein>
<dbReference type="InterPro" id="IPR029058">
    <property type="entry name" value="AB_hydrolase_fold"/>
</dbReference>
<accession>B5I117</accession>
<proteinExistence type="predicted"/>
<dbReference type="Pfam" id="PF00561">
    <property type="entry name" value="Abhydrolase_1"/>
    <property type="match status" value="1"/>
</dbReference>
<dbReference type="PANTHER" id="PTHR43798:SF31">
    <property type="entry name" value="AB HYDROLASE SUPERFAMILY PROTEIN YCLE"/>
    <property type="match status" value="1"/>
</dbReference>
<feature type="domain" description="AB hydrolase-1" evidence="2">
    <location>
        <begin position="43"/>
        <end position="273"/>
    </location>
</feature>
<reference evidence="3" key="1">
    <citation type="submission" date="2009-10" db="EMBL/GenBank/DDBJ databases">
        <title>The genome sequence of Streptomyces sviceus strain ATCC 29083.</title>
        <authorList>
            <consortium name="The Broad Institute Genome Sequencing Platform"/>
            <consortium name="Broad Institute Microbial Sequencing Center"/>
            <person name="Fischbach M."/>
            <person name="Godfrey P."/>
            <person name="Ward D."/>
            <person name="Young S."/>
            <person name="Zeng Q."/>
            <person name="Koehrsen M."/>
            <person name="Alvarado L."/>
            <person name="Berlin A.M."/>
            <person name="Bochicchio J."/>
            <person name="Borenstein D."/>
            <person name="Chapman S.B."/>
            <person name="Chen Z."/>
            <person name="Engels R."/>
            <person name="Freedman E."/>
            <person name="Gellesch M."/>
            <person name="Goldberg J."/>
            <person name="Griggs A."/>
            <person name="Gujja S."/>
            <person name="Heilman E.R."/>
            <person name="Heiman D.I."/>
            <person name="Hepburn T.A."/>
            <person name="Howarth C."/>
            <person name="Jen D."/>
            <person name="Larson L."/>
            <person name="Lewis B."/>
            <person name="Mehta T."/>
            <person name="Park D."/>
            <person name="Pearson M."/>
            <person name="Richards J."/>
            <person name="Roberts A."/>
            <person name="Saif S."/>
            <person name="Shea T.D."/>
            <person name="Shenoy N."/>
            <person name="Sisk P."/>
            <person name="Stolte C."/>
            <person name="Sykes S.N."/>
            <person name="Thomson T."/>
            <person name="Walk T."/>
            <person name="White J."/>
            <person name="Yandava C."/>
            <person name="Straight P."/>
            <person name="Clardy J."/>
            <person name="Hung D."/>
            <person name="Kolter R."/>
            <person name="Mekalanos J."/>
            <person name="Walker S."/>
            <person name="Walsh C.T."/>
            <person name="Wieland-Brown L.C."/>
            <person name="Haas B."/>
            <person name="Nusbaum C."/>
            <person name="Birren B."/>
        </authorList>
    </citation>
    <scope>NUCLEOTIDE SEQUENCE [LARGE SCALE GENOMIC DNA]</scope>
    <source>
        <strain evidence="3">ATCC 29083</strain>
    </source>
</reference>
<dbReference type="HOGENOM" id="CLU_020336_50_1_11"/>
<dbReference type="Gene3D" id="3.40.50.1820">
    <property type="entry name" value="alpha/beta hydrolase"/>
    <property type="match status" value="1"/>
</dbReference>
<dbReference type="InterPro" id="IPR050266">
    <property type="entry name" value="AB_hydrolase_sf"/>
</dbReference>
<dbReference type="PANTHER" id="PTHR43798">
    <property type="entry name" value="MONOACYLGLYCEROL LIPASE"/>
    <property type="match status" value="1"/>
</dbReference>